<evidence type="ECO:0000313" key="1">
    <source>
        <dbReference type="EMBL" id="KKN49446.1"/>
    </source>
</evidence>
<dbReference type="SUPFAM" id="SSF103084">
    <property type="entry name" value="Holliday junction resolvase RusA"/>
    <property type="match status" value="1"/>
</dbReference>
<dbReference type="GO" id="GO:0006281">
    <property type="term" value="P:DNA repair"/>
    <property type="evidence" value="ECO:0007669"/>
    <property type="project" value="InterPro"/>
</dbReference>
<name>A0A0F9TKA0_9ZZZZ</name>
<dbReference type="InterPro" id="IPR008822">
    <property type="entry name" value="Endonuclease_RusA-like"/>
</dbReference>
<dbReference type="GO" id="GO:0006310">
    <property type="term" value="P:DNA recombination"/>
    <property type="evidence" value="ECO:0007669"/>
    <property type="project" value="InterPro"/>
</dbReference>
<proteinExistence type="predicted"/>
<dbReference type="Pfam" id="PF05866">
    <property type="entry name" value="RusA"/>
    <property type="match status" value="1"/>
</dbReference>
<dbReference type="InterPro" id="IPR036614">
    <property type="entry name" value="RusA-like_sf"/>
</dbReference>
<gene>
    <name evidence="1" type="ORF">LCGC14_0642830</name>
</gene>
<dbReference type="AlphaFoldDB" id="A0A0F9TKA0"/>
<protein>
    <submittedName>
        <fullName evidence="1">Uncharacterized protein</fullName>
    </submittedName>
</protein>
<comment type="caution">
    <text evidence="1">The sequence shown here is derived from an EMBL/GenBank/DDBJ whole genome shotgun (WGS) entry which is preliminary data.</text>
</comment>
<dbReference type="GO" id="GO:0000287">
    <property type="term" value="F:magnesium ion binding"/>
    <property type="evidence" value="ECO:0007669"/>
    <property type="project" value="InterPro"/>
</dbReference>
<accession>A0A0F9TKA0</accession>
<sequence length="131" mass="15184">MTDESLVIILPLPAKNLHPNHPIASMKGRFAKASAAKRYRKLAREHIRQEEISSAPWPHIEVQVTFYHPTKRRRDTDNAIASIKSAYDGIVDSGLVSDDTPEYMTRREPEFKFDPEFPRIEFVLTRLERPK</sequence>
<organism evidence="1">
    <name type="scientific">marine sediment metagenome</name>
    <dbReference type="NCBI Taxonomy" id="412755"/>
    <lineage>
        <taxon>unclassified sequences</taxon>
        <taxon>metagenomes</taxon>
        <taxon>ecological metagenomes</taxon>
    </lineage>
</organism>
<dbReference type="Gene3D" id="3.30.1330.70">
    <property type="entry name" value="Holliday junction resolvase RusA"/>
    <property type="match status" value="1"/>
</dbReference>
<dbReference type="EMBL" id="LAZR01001168">
    <property type="protein sequence ID" value="KKN49446.1"/>
    <property type="molecule type" value="Genomic_DNA"/>
</dbReference>
<reference evidence="1" key="1">
    <citation type="journal article" date="2015" name="Nature">
        <title>Complex archaea that bridge the gap between prokaryotes and eukaryotes.</title>
        <authorList>
            <person name="Spang A."/>
            <person name="Saw J.H."/>
            <person name="Jorgensen S.L."/>
            <person name="Zaremba-Niedzwiedzka K."/>
            <person name="Martijn J."/>
            <person name="Lind A.E."/>
            <person name="van Eijk R."/>
            <person name="Schleper C."/>
            <person name="Guy L."/>
            <person name="Ettema T.J."/>
        </authorList>
    </citation>
    <scope>NUCLEOTIDE SEQUENCE</scope>
</reference>